<sequence>MEAFWKCLMDCDLQDLGEASDEEGAQRAKPRFRFEAPWLRSDECVAVVEESWLGSDRGDRGLMCNVWRIGVDTDNFIHRLFKARHFLACSFVDATGRGNISCAWRSILEVRPLLQAGIHWHVGNGKSIPLAAASWLPRLSTFKLLDLPRLLREDALVKKLFNPAGA</sequence>
<name>A0AAW2TUL3_SESRA</name>
<dbReference type="EMBL" id="JACGWJ010000007">
    <property type="protein sequence ID" value="KAL0408369.1"/>
    <property type="molecule type" value="Genomic_DNA"/>
</dbReference>
<organism evidence="1">
    <name type="scientific">Sesamum radiatum</name>
    <name type="common">Black benniseed</name>
    <dbReference type="NCBI Taxonomy" id="300843"/>
    <lineage>
        <taxon>Eukaryota</taxon>
        <taxon>Viridiplantae</taxon>
        <taxon>Streptophyta</taxon>
        <taxon>Embryophyta</taxon>
        <taxon>Tracheophyta</taxon>
        <taxon>Spermatophyta</taxon>
        <taxon>Magnoliopsida</taxon>
        <taxon>eudicotyledons</taxon>
        <taxon>Gunneridae</taxon>
        <taxon>Pentapetalae</taxon>
        <taxon>asterids</taxon>
        <taxon>lamiids</taxon>
        <taxon>Lamiales</taxon>
        <taxon>Pedaliaceae</taxon>
        <taxon>Sesamum</taxon>
    </lineage>
</organism>
<dbReference type="AlphaFoldDB" id="A0AAW2TUL3"/>
<evidence type="ECO:0000313" key="1">
    <source>
        <dbReference type="EMBL" id="KAL0408369.1"/>
    </source>
</evidence>
<gene>
    <name evidence="1" type="ORF">Sradi_1771300</name>
</gene>
<accession>A0AAW2TUL3</accession>
<comment type="caution">
    <text evidence="1">The sequence shown here is derived from an EMBL/GenBank/DDBJ whole genome shotgun (WGS) entry which is preliminary data.</text>
</comment>
<reference evidence="1" key="1">
    <citation type="submission" date="2020-06" db="EMBL/GenBank/DDBJ databases">
        <authorList>
            <person name="Li T."/>
            <person name="Hu X."/>
            <person name="Zhang T."/>
            <person name="Song X."/>
            <person name="Zhang H."/>
            <person name="Dai N."/>
            <person name="Sheng W."/>
            <person name="Hou X."/>
            <person name="Wei L."/>
        </authorList>
    </citation>
    <scope>NUCLEOTIDE SEQUENCE</scope>
    <source>
        <strain evidence="1">G02</strain>
        <tissue evidence="1">Leaf</tissue>
    </source>
</reference>
<protein>
    <submittedName>
        <fullName evidence="1">Uncharacterized protein</fullName>
    </submittedName>
</protein>
<proteinExistence type="predicted"/>
<reference evidence="1" key="2">
    <citation type="journal article" date="2024" name="Plant">
        <title>Genomic evolution and insights into agronomic trait innovations of Sesamum species.</title>
        <authorList>
            <person name="Miao H."/>
            <person name="Wang L."/>
            <person name="Qu L."/>
            <person name="Liu H."/>
            <person name="Sun Y."/>
            <person name="Le M."/>
            <person name="Wang Q."/>
            <person name="Wei S."/>
            <person name="Zheng Y."/>
            <person name="Lin W."/>
            <person name="Duan Y."/>
            <person name="Cao H."/>
            <person name="Xiong S."/>
            <person name="Wang X."/>
            <person name="Wei L."/>
            <person name="Li C."/>
            <person name="Ma Q."/>
            <person name="Ju M."/>
            <person name="Zhao R."/>
            <person name="Li G."/>
            <person name="Mu C."/>
            <person name="Tian Q."/>
            <person name="Mei H."/>
            <person name="Zhang T."/>
            <person name="Gao T."/>
            <person name="Zhang H."/>
        </authorList>
    </citation>
    <scope>NUCLEOTIDE SEQUENCE</scope>
    <source>
        <strain evidence="1">G02</strain>
    </source>
</reference>